<gene>
    <name evidence="2" type="ORF">MUU47_00355</name>
</gene>
<feature type="transmembrane region" description="Helical" evidence="1">
    <location>
        <begin position="64"/>
        <end position="82"/>
    </location>
</feature>
<feature type="transmembrane region" description="Helical" evidence="1">
    <location>
        <begin position="7"/>
        <end position="26"/>
    </location>
</feature>
<proteinExistence type="predicted"/>
<protein>
    <submittedName>
        <fullName evidence="2">Transporter</fullName>
    </submittedName>
</protein>
<feature type="transmembrane region" description="Helical" evidence="1">
    <location>
        <begin position="134"/>
        <end position="155"/>
    </location>
</feature>
<dbReference type="RefSeq" id="WP_258986137.1">
    <property type="nucleotide sequence ID" value="NZ_JALIGE010000060.1"/>
</dbReference>
<comment type="caution">
    <text evidence="2">The sequence shown here is derived from an EMBL/GenBank/DDBJ whole genome shotgun (WGS) entry which is preliminary data.</text>
</comment>
<organism evidence="2 3">
    <name type="scientific">Scandinavium hiltneri</name>
    <dbReference type="NCBI Taxonomy" id="2926519"/>
    <lineage>
        <taxon>Bacteria</taxon>
        <taxon>Pseudomonadati</taxon>
        <taxon>Pseudomonadota</taxon>
        <taxon>Gammaproteobacteria</taxon>
        <taxon>Enterobacterales</taxon>
        <taxon>Enterobacteriaceae</taxon>
        <taxon>Scandinavium</taxon>
    </lineage>
</organism>
<keyword evidence="3" id="KW-1185">Reference proteome</keyword>
<accession>A0ABT2DVH5</accession>
<keyword evidence="1" id="KW-0812">Transmembrane</keyword>
<reference evidence="2 3" key="1">
    <citation type="submission" date="2022-04" db="EMBL/GenBank/DDBJ databases">
        <title>Proposal of a three novel species of Scandinavium, Scandinavium hiltneri, Scandinavium manionii, Scandinavium tedordense.</title>
        <authorList>
            <person name="Maddock D.W."/>
            <person name="Brady C.L."/>
            <person name="Denman S."/>
            <person name="Arnold D."/>
        </authorList>
    </citation>
    <scope>NUCLEOTIDE SEQUENCE [LARGE SCALE GENOMIC DNA]</scope>
    <source>
        <strain evidence="2 3">H11S7</strain>
    </source>
</reference>
<feature type="transmembrane region" description="Helical" evidence="1">
    <location>
        <begin position="94"/>
        <end position="113"/>
    </location>
</feature>
<sequence length="209" mass="23677">MSLVRTMIYILLAAVLASAVLFGLWFDVHVLQDKLGEISVTETLQAGMLAAIVVIHFKLVNDSAFMRNCNLLIGGFFLAMLIRELDGLFDLISHGSWVWFALLSSILVIAYTARHHRRTLAELSRYPLTPYYGMMISGLVCILVFSRLFGMHSLWESVLGDEYLRVVKNMVEEGSESFGYTLCLTASIAYYFYQRRSERSLNEQPPTVS</sequence>
<dbReference type="EMBL" id="JALIGE010000060">
    <property type="protein sequence ID" value="MCS2159616.1"/>
    <property type="molecule type" value="Genomic_DNA"/>
</dbReference>
<evidence type="ECO:0000313" key="2">
    <source>
        <dbReference type="EMBL" id="MCS2159616.1"/>
    </source>
</evidence>
<name>A0ABT2DVH5_9ENTR</name>
<evidence type="ECO:0000313" key="3">
    <source>
        <dbReference type="Proteomes" id="UP001205357"/>
    </source>
</evidence>
<keyword evidence="1" id="KW-0472">Membrane</keyword>
<dbReference type="Proteomes" id="UP001205357">
    <property type="component" value="Unassembled WGS sequence"/>
</dbReference>
<keyword evidence="1" id="KW-1133">Transmembrane helix</keyword>
<feature type="transmembrane region" description="Helical" evidence="1">
    <location>
        <begin position="175"/>
        <end position="193"/>
    </location>
</feature>
<evidence type="ECO:0000256" key="1">
    <source>
        <dbReference type="SAM" id="Phobius"/>
    </source>
</evidence>
<feature type="transmembrane region" description="Helical" evidence="1">
    <location>
        <begin position="38"/>
        <end position="57"/>
    </location>
</feature>